<dbReference type="RefSeq" id="WP_232102739.1">
    <property type="nucleotide sequence ID" value="NZ_CP037920.1"/>
</dbReference>
<feature type="transmembrane region" description="Helical" evidence="7">
    <location>
        <begin position="47"/>
        <end position="67"/>
    </location>
</feature>
<keyword evidence="5" id="KW-0175">Coiled coil</keyword>
<dbReference type="AlphaFoldDB" id="A0A517VSE4"/>
<evidence type="ECO:0000256" key="7">
    <source>
        <dbReference type="SAM" id="Phobius"/>
    </source>
</evidence>
<evidence type="ECO:0000256" key="5">
    <source>
        <dbReference type="SAM" id="Coils"/>
    </source>
</evidence>
<feature type="region of interest" description="Disordered" evidence="6">
    <location>
        <begin position="475"/>
        <end position="494"/>
    </location>
</feature>
<sequence length="494" mass="55509">MSTKQQLDTPVSQTEQQRWSMLAPVAYSESSMPSLRLARSSRIARKIAKYLFIVLVFTILLMAFAPWQQSVTGTGNVLAYSPDQRQQVIQAPIKGRIALWGDNIYENARVKKGQFIAEIRDLDDQYTSNLNIQLLNSQQAVASAKQQLEADEAALEKSLLVVNTINDQVTTYGNVKDDVTRAQDAYVEMARKKVDAKLQELNVYRAALPQLQAEYDRMRKLEAADNISLQKLQEVFRKLNEAKGKAKAGESYYASAMEELNGKISDRSAYIQKAQVEIEKAQASLEKAQVDVSKDKSKIEETKQKLNKANKELVDMQVKVSRQSNQILDAPFDGYIVQITPNLKTAILKQGDPICTIVPYTKDRSVQIWLDGNDAPLVEPGRHVRLQFEGWPAVQFAGWPSVAVGTFGGDVVSVDSIDNGKGMFRILIKPDPTEPAWPTDRFLRQGVRANAWVLLNRVPLWYEVWRNLNGFPPVVSMDEPGEKSDKSKPPKLPK</sequence>
<dbReference type="KEGG" id="gaw:V144x_13850"/>
<evidence type="ECO:0000256" key="6">
    <source>
        <dbReference type="SAM" id="MobiDB-lite"/>
    </source>
</evidence>
<evidence type="ECO:0000256" key="4">
    <source>
        <dbReference type="ARBA" id="ARBA00023136"/>
    </source>
</evidence>
<evidence type="ECO:0000256" key="2">
    <source>
        <dbReference type="ARBA" id="ARBA00022692"/>
    </source>
</evidence>
<comment type="subcellular location">
    <subcellularLocation>
        <location evidence="1">Membrane</location>
        <topology evidence="1">Single-pass membrane protein</topology>
    </subcellularLocation>
</comment>
<dbReference type="PANTHER" id="PTHR30386">
    <property type="entry name" value="MEMBRANE FUSION SUBUNIT OF EMRAB-TOLC MULTIDRUG EFFLUX PUMP"/>
    <property type="match status" value="1"/>
</dbReference>
<dbReference type="Proteomes" id="UP000318704">
    <property type="component" value="Chromosome"/>
</dbReference>
<protein>
    <submittedName>
        <fullName evidence="8">HlyD family secretion protein</fullName>
    </submittedName>
</protein>
<keyword evidence="4 7" id="KW-0472">Membrane</keyword>
<feature type="coiled-coil region" evidence="5">
    <location>
        <begin position="271"/>
        <end position="326"/>
    </location>
</feature>
<reference evidence="8 9" key="1">
    <citation type="submission" date="2019-03" db="EMBL/GenBank/DDBJ databases">
        <title>Deep-cultivation of Planctomycetes and their phenomic and genomic characterization uncovers novel biology.</title>
        <authorList>
            <person name="Wiegand S."/>
            <person name="Jogler M."/>
            <person name="Boedeker C."/>
            <person name="Pinto D."/>
            <person name="Vollmers J."/>
            <person name="Rivas-Marin E."/>
            <person name="Kohn T."/>
            <person name="Peeters S.H."/>
            <person name="Heuer A."/>
            <person name="Rast P."/>
            <person name="Oberbeckmann S."/>
            <person name="Bunk B."/>
            <person name="Jeske O."/>
            <person name="Meyerdierks A."/>
            <person name="Storesund J.E."/>
            <person name="Kallscheuer N."/>
            <person name="Luecker S."/>
            <person name="Lage O.M."/>
            <person name="Pohl T."/>
            <person name="Merkel B.J."/>
            <person name="Hornburger P."/>
            <person name="Mueller R.-W."/>
            <person name="Bruemmer F."/>
            <person name="Labrenz M."/>
            <person name="Spormann A.M."/>
            <person name="Op den Camp H."/>
            <person name="Overmann J."/>
            <person name="Amann R."/>
            <person name="Jetten M.S.M."/>
            <person name="Mascher T."/>
            <person name="Medema M.H."/>
            <person name="Devos D.P."/>
            <person name="Kaster A.-K."/>
            <person name="Ovreas L."/>
            <person name="Rohde M."/>
            <person name="Galperin M.Y."/>
            <person name="Jogler C."/>
        </authorList>
    </citation>
    <scope>NUCLEOTIDE SEQUENCE [LARGE SCALE GENOMIC DNA]</scope>
    <source>
        <strain evidence="8 9">V144</strain>
    </source>
</reference>
<evidence type="ECO:0000256" key="3">
    <source>
        <dbReference type="ARBA" id="ARBA00022989"/>
    </source>
</evidence>
<evidence type="ECO:0000313" key="8">
    <source>
        <dbReference type="EMBL" id="QDT95935.1"/>
    </source>
</evidence>
<evidence type="ECO:0000313" key="9">
    <source>
        <dbReference type="Proteomes" id="UP000318704"/>
    </source>
</evidence>
<dbReference type="GO" id="GO:0016020">
    <property type="term" value="C:membrane"/>
    <property type="evidence" value="ECO:0007669"/>
    <property type="project" value="UniProtKB-SubCell"/>
</dbReference>
<evidence type="ECO:0000256" key="1">
    <source>
        <dbReference type="ARBA" id="ARBA00004167"/>
    </source>
</evidence>
<keyword evidence="3 7" id="KW-1133">Transmembrane helix</keyword>
<dbReference type="EMBL" id="CP037920">
    <property type="protein sequence ID" value="QDT95935.1"/>
    <property type="molecule type" value="Genomic_DNA"/>
</dbReference>
<dbReference type="PANTHER" id="PTHR30386:SF26">
    <property type="entry name" value="TRANSPORT PROTEIN COMB"/>
    <property type="match status" value="1"/>
</dbReference>
<name>A0A517VSE4_9PLAN</name>
<organism evidence="8 9">
    <name type="scientific">Gimesia aquarii</name>
    <dbReference type="NCBI Taxonomy" id="2527964"/>
    <lineage>
        <taxon>Bacteria</taxon>
        <taxon>Pseudomonadati</taxon>
        <taxon>Planctomycetota</taxon>
        <taxon>Planctomycetia</taxon>
        <taxon>Planctomycetales</taxon>
        <taxon>Planctomycetaceae</taxon>
        <taxon>Gimesia</taxon>
    </lineage>
</organism>
<dbReference type="InterPro" id="IPR050739">
    <property type="entry name" value="MFP"/>
</dbReference>
<accession>A0A517VSE4</accession>
<keyword evidence="2 7" id="KW-0812">Transmembrane</keyword>
<gene>
    <name evidence="8" type="ORF">V144x_13850</name>
</gene>
<proteinExistence type="predicted"/>